<evidence type="ECO:0000256" key="6">
    <source>
        <dbReference type="ARBA" id="ARBA00047942"/>
    </source>
</evidence>
<keyword evidence="3 8" id="KW-0489">Methyltransferase</keyword>
<evidence type="ECO:0000313" key="9">
    <source>
        <dbReference type="Proteomes" id="UP000194798"/>
    </source>
</evidence>
<reference evidence="8 9" key="1">
    <citation type="submission" date="2016-12" db="EMBL/GenBank/DDBJ databases">
        <title>Thioflexothrix psekupsii D3 genome sequencing and assembly.</title>
        <authorList>
            <person name="Fomenkov A."/>
            <person name="Vincze T."/>
            <person name="Grabovich M."/>
            <person name="Anton B.P."/>
            <person name="Dubinina G."/>
            <person name="Orlova M."/>
            <person name="Belousova E."/>
            <person name="Roberts R.J."/>
        </authorList>
    </citation>
    <scope>NUCLEOTIDE SEQUENCE [LARGE SCALE GENOMIC DNA]</scope>
    <source>
        <strain evidence="8">D3</strain>
    </source>
</reference>
<dbReference type="GO" id="GO:1904047">
    <property type="term" value="F:S-adenosyl-L-methionine binding"/>
    <property type="evidence" value="ECO:0007669"/>
    <property type="project" value="TreeGrafter"/>
</dbReference>
<dbReference type="GO" id="GO:0006298">
    <property type="term" value="P:mismatch repair"/>
    <property type="evidence" value="ECO:0007669"/>
    <property type="project" value="TreeGrafter"/>
</dbReference>
<evidence type="ECO:0000256" key="4">
    <source>
        <dbReference type="ARBA" id="ARBA00022679"/>
    </source>
</evidence>
<dbReference type="GO" id="GO:0043565">
    <property type="term" value="F:sequence-specific DNA binding"/>
    <property type="evidence" value="ECO:0007669"/>
    <property type="project" value="TreeGrafter"/>
</dbReference>
<dbReference type="PANTHER" id="PTHR30481">
    <property type="entry name" value="DNA ADENINE METHYLASE"/>
    <property type="match status" value="1"/>
</dbReference>
<evidence type="ECO:0000256" key="3">
    <source>
        <dbReference type="ARBA" id="ARBA00022603"/>
    </source>
</evidence>
<dbReference type="GO" id="GO:0032259">
    <property type="term" value="P:methylation"/>
    <property type="evidence" value="ECO:0007669"/>
    <property type="project" value="UniProtKB-KW"/>
</dbReference>
<evidence type="ECO:0000256" key="2">
    <source>
        <dbReference type="ARBA" id="ARBA00011900"/>
    </source>
</evidence>
<feature type="binding site" evidence="7">
    <location>
        <position position="8"/>
    </location>
    <ligand>
        <name>S-adenosyl-L-methionine</name>
        <dbReference type="ChEBI" id="CHEBI:59789"/>
    </ligand>
</feature>
<feature type="binding site" evidence="7">
    <location>
        <position position="62"/>
    </location>
    <ligand>
        <name>S-adenosyl-L-methionine</name>
        <dbReference type="ChEBI" id="CHEBI:59789"/>
    </ligand>
</feature>
<dbReference type="PRINTS" id="PR00505">
    <property type="entry name" value="D12N6MTFRASE"/>
</dbReference>
<dbReference type="InterPro" id="IPR012327">
    <property type="entry name" value="MeTrfase_D12"/>
</dbReference>
<dbReference type="PANTHER" id="PTHR30481:SF3">
    <property type="entry name" value="DNA ADENINE METHYLASE"/>
    <property type="match status" value="1"/>
</dbReference>
<dbReference type="Gene3D" id="3.40.50.150">
    <property type="entry name" value="Vaccinia Virus protein VP39"/>
    <property type="match status" value="1"/>
</dbReference>
<dbReference type="Proteomes" id="UP000194798">
    <property type="component" value="Unassembled WGS sequence"/>
</dbReference>
<sequence>MAKPFLKWAGGKAQLLKQFESYYPKELHQGEIEQYIEPFIGGGAVFFALMQRFPIQYSLISDVNVDLILTYQVIQQQPEQLVTVLAQYQQQYRQLSEEKRSQFFYATREQFNTQSPDQNRITKAAQFIFLNKTCFNGLFRLNAKGQFNVPFGRYKNPTILDEANIFAVSGLLQRTEIKLASYQDCFSVVNDRTLVYFDPPYRPVSKTAHFTTYSGSIFTDKAQLELASFFKKLDVEKKAKLMLSNSDPKNENKADHFFDHLYADYRIHRVTAHRMINCQANKRGQINELLITNY</sequence>
<evidence type="ECO:0000256" key="5">
    <source>
        <dbReference type="ARBA" id="ARBA00022691"/>
    </source>
</evidence>
<dbReference type="InterPro" id="IPR012263">
    <property type="entry name" value="M_m6A_EcoRV"/>
</dbReference>
<name>A0A251X5Z4_9GAMM</name>
<protein>
    <recommendedName>
        <fullName evidence="2">site-specific DNA-methyltransferase (adenine-specific)</fullName>
        <ecNumber evidence="2">2.1.1.72</ecNumber>
    </recommendedName>
</protein>
<keyword evidence="5" id="KW-0949">S-adenosyl-L-methionine</keyword>
<keyword evidence="9" id="KW-1185">Reference proteome</keyword>
<dbReference type="InterPro" id="IPR029063">
    <property type="entry name" value="SAM-dependent_MTases_sf"/>
</dbReference>
<dbReference type="NCBIfam" id="TIGR00571">
    <property type="entry name" value="dam"/>
    <property type="match status" value="1"/>
</dbReference>
<evidence type="ECO:0000313" key="8">
    <source>
        <dbReference type="EMBL" id="OUD12930.1"/>
    </source>
</evidence>
<dbReference type="RefSeq" id="WP_086488871.1">
    <property type="nucleotide sequence ID" value="NZ_MSLT01000019.1"/>
</dbReference>
<dbReference type="Pfam" id="PF02086">
    <property type="entry name" value="MethyltransfD12"/>
    <property type="match status" value="1"/>
</dbReference>
<comment type="similarity">
    <text evidence="1">Belongs to the N(4)/N(6)-methyltransferase family.</text>
</comment>
<accession>A0A251X5Z4</accession>
<organism evidence="8 9">
    <name type="scientific">Thioflexithrix psekupsensis</name>
    <dbReference type="NCBI Taxonomy" id="1570016"/>
    <lineage>
        <taxon>Bacteria</taxon>
        <taxon>Pseudomonadati</taxon>
        <taxon>Pseudomonadota</taxon>
        <taxon>Gammaproteobacteria</taxon>
        <taxon>Thiotrichales</taxon>
        <taxon>Thioflexithrix</taxon>
    </lineage>
</organism>
<gene>
    <name evidence="8" type="ORF">TPSD3_12385</name>
</gene>
<proteinExistence type="inferred from homology"/>
<dbReference type="GO" id="GO:0009007">
    <property type="term" value="F:site-specific DNA-methyltransferase (adenine-specific) activity"/>
    <property type="evidence" value="ECO:0007669"/>
    <property type="project" value="UniProtKB-EC"/>
</dbReference>
<dbReference type="InterPro" id="IPR023095">
    <property type="entry name" value="Ade_MeTrfase_dom_2"/>
</dbReference>
<comment type="catalytic activity">
    <reaction evidence="6">
        <text>a 2'-deoxyadenosine in DNA + S-adenosyl-L-methionine = an N(6)-methyl-2'-deoxyadenosine in DNA + S-adenosyl-L-homocysteine + H(+)</text>
        <dbReference type="Rhea" id="RHEA:15197"/>
        <dbReference type="Rhea" id="RHEA-COMP:12418"/>
        <dbReference type="Rhea" id="RHEA-COMP:12419"/>
        <dbReference type="ChEBI" id="CHEBI:15378"/>
        <dbReference type="ChEBI" id="CHEBI:57856"/>
        <dbReference type="ChEBI" id="CHEBI:59789"/>
        <dbReference type="ChEBI" id="CHEBI:90615"/>
        <dbReference type="ChEBI" id="CHEBI:90616"/>
        <dbReference type="EC" id="2.1.1.72"/>
    </reaction>
</comment>
<dbReference type="AlphaFoldDB" id="A0A251X5Z4"/>
<dbReference type="GO" id="GO:0009307">
    <property type="term" value="P:DNA restriction-modification system"/>
    <property type="evidence" value="ECO:0007669"/>
    <property type="project" value="InterPro"/>
</dbReference>
<keyword evidence="4" id="KW-0808">Transferase</keyword>
<dbReference type="PIRSF" id="PIRSF000398">
    <property type="entry name" value="M_m6A_EcoRV"/>
    <property type="match status" value="1"/>
</dbReference>
<dbReference type="EC" id="2.1.1.72" evidence="2"/>
<comment type="caution">
    <text evidence="8">The sequence shown here is derived from an EMBL/GenBank/DDBJ whole genome shotgun (WGS) entry which is preliminary data.</text>
</comment>
<dbReference type="OrthoDB" id="9805629at2"/>
<evidence type="ECO:0000256" key="1">
    <source>
        <dbReference type="ARBA" id="ARBA00006594"/>
    </source>
</evidence>
<feature type="binding site" evidence="7">
    <location>
        <position position="12"/>
    </location>
    <ligand>
        <name>S-adenosyl-L-methionine</name>
        <dbReference type="ChEBI" id="CHEBI:59789"/>
    </ligand>
</feature>
<dbReference type="Gene3D" id="1.10.1020.10">
    <property type="entry name" value="Adenine-specific Methyltransferase, Domain 2"/>
    <property type="match status" value="1"/>
</dbReference>
<feature type="binding site" evidence="7">
    <location>
        <position position="198"/>
    </location>
    <ligand>
        <name>S-adenosyl-L-methionine</name>
        <dbReference type="ChEBI" id="CHEBI:59789"/>
    </ligand>
</feature>
<dbReference type="SUPFAM" id="SSF53335">
    <property type="entry name" value="S-adenosyl-L-methionine-dependent methyltransferases"/>
    <property type="match status" value="1"/>
</dbReference>
<evidence type="ECO:0000256" key="7">
    <source>
        <dbReference type="PIRSR" id="PIRSR000398-1"/>
    </source>
</evidence>
<dbReference type="EMBL" id="MSLT01000019">
    <property type="protein sequence ID" value="OUD12930.1"/>
    <property type="molecule type" value="Genomic_DNA"/>
</dbReference>